<organism evidence="1 2">
    <name type="scientific">Riccia sorocarpa</name>
    <dbReference type="NCBI Taxonomy" id="122646"/>
    <lineage>
        <taxon>Eukaryota</taxon>
        <taxon>Viridiplantae</taxon>
        <taxon>Streptophyta</taxon>
        <taxon>Embryophyta</taxon>
        <taxon>Marchantiophyta</taxon>
        <taxon>Marchantiopsida</taxon>
        <taxon>Marchantiidae</taxon>
        <taxon>Marchantiales</taxon>
        <taxon>Ricciaceae</taxon>
        <taxon>Riccia</taxon>
    </lineage>
</organism>
<name>A0ABD3I9X8_9MARC</name>
<comment type="caution">
    <text evidence="1">The sequence shown here is derived from an EMBL/GenBank/DDBJ whole genome shotgun (WGS) entry which is preliminary data.</text>
</comment>
<evidence type="ECO:0000313" key="2">
    <source>
        <dbReference type="Proteomes" id="UP001633002"/>
    </source>
</evidence>
<dbReference type="AlphaFoldDB" id="A0ABD3I9X8"/>
<evidence type="ECO:0000313" key="1">
    <source>
        <dbReference type="EMBL" id="KAL3700498.1"/>
    </source>
</evidence>
<protein>
    <submittedName>
        <fullName evidence="1">Uncharacterized protein</fullName>
    </submittedName>
</protein>
<accession>A0ABD3I9X8</accession>
<gene>
    <name evidence="1" type="ORF">R1sor_018520</name>
</gene>
<dbReference type="Proteomes" id="UP001633002">
    <property type="component" value="Unassembled WGS sequence"/>
</dbReference>
<sequence>MTRPPRPKYPSDSKTTMTFAVEPAIAAVLHSREDRVVVDLEEILNVTPGIQRDPDQIIDEETFEDDGSECSDVDMVQDATAEIVADSEDDEVSCCMDSQHHQPVDPASRVYPDATYGFWSKSKSGKRRKPGWISATLELWEENKNRLHADLLRRGRVHCLALFMLYFFTQEFTV</sequence>
<reference evidence="1 2" key="1">
    <citation type="submission" date="2024-09" db="EMBL/GenBank/DDBJ databases">
        <title>Chromosome-scale assembly of Riccia sorocarpa.</title>
        <authorList>
            <person name="Paukszto L."/>
        </authorList>
    </citation>
    <scope>NUCLEOTIDE SEQUENCE [LARGE SCALE GENOMIC DNA]</scope>
    <source>
        <strain evidence="1">LP-2024</strain>
        <tissue evidence="1">Aerial parts of the thallus</tissue>
    </source>
</reference>
<keyword evidence="2" id="KW-1185">Reference proteome</keyword>
<dbReference type="EMBL" id="JBJQOH010000001">
    <property type="protein sequence ID" value="KAL3700498.1"/>
    <property type="molecule type" value="Genomic_DNA"/>
</dbReference>
<proteinExistence type="predicted"/>